<name>A0A523QMU9_UNCAE</name>
<dbReference type="AlphaFoldDB" id="A0A523QMU9"/>
<comment type="caution">
    <text evidence="1">The sequence shown here is derived from an EMBL/GenBank/DDBJ whole genome shotgun (WGS) entry which is preliminary data.</text>
</comment>
<evidence type="ECO:0000313" key="1">
    <source>
        <dbReference type="EMBL" id="TES87137.1"/>
    </source>
</evidence>
<sequence length="267" mass="30117">MPGICVSKFGEVDQEALDEILSVINGSYESLGSPKRDPVSIWIYEKSSGETSFFATHSIWKGKPRITIYSDQISQYPKEVFVAGIQRQVAHSVLHGSIEFYLVSLPDELREAAIKYRFSPRYTNSLLYQTAMIAKEYEVTNLLQQKGLFRNQVAYSKHILKVTQEDRLAWEIALRDPLLRIVYILSVVRDASGGVPLLSVPKFGSEIRQAVETRIAYLPPDYRTIIRGMVYDKIPLLGTNTAENITLISRAISGDILEGELKDIEQG</sequence>
<organism evidence="1 2">
    <name type="scientific">Aerophobetes bacterium</name>
    <dbReference type="NCBI Taxonomy" id="2030807"/>
    <lineage>
        <taxon>Bacteria</taxon>
        <taxon>Candidatus Aerophobota</taxon>
    </lineage>
</organism>
<accession>A0A523QMU9</accession>
<evidence type="ECO:0000313" key="2">
    <source>
        <dbReference type="Proteomes" id="UP000320781"/>
    </source>
</evidence>
<dbReference type="Proteomes" id="UP000320781">
    <property type="component" value="Unassembled WGS sequence"/>
</dbReference>
<gene>
    <name evidence="1" type="ORF">E3J95_00165</name>
</gene>
<reference evidence="1 2" key="1">
    <citation type="submission" date="2019-03" db="EMBL/GenBank/DDBJ databases">
        <title>Metabolic potential of uncultured bacteria and archaea associated with petroleum seepage in deep-sea sediments.</title>
        <authorList>
            <person name="Dong X."/>
            <person name="Hubert C."/>
        </authorList>
    </citation>
    <scope>NUCLEOTIDE SEQUENCE [LARGE SCALE GENOMIC DNA]</scope>
    <source>
        <strain evidence="1">E44_bin92</strain>
    </source>
</reference>
<protein>
    <submittedName>
        <fullName evidence="1">Uncharacterized protein</fullName>
    </submittedName>
</protein>
<proteinExistence type="predicted"/>
<dbReference type="EMBL" id="SOKU01000008">
    <property type="protein sequence ID" value="TES87137.1"/>
    <property type="molecule type" value="Genomic_DNA"/>
</dbReference>